<sequence length="347" mass="37651">MCYAAVGYQQERGIQVLDPQEENIKIQSYATDNKGSYLLFISFKEVTQQIGQQGVGEEVHYTSCLSFNIINHIAPARTTSPLSTYITLKPKNCSTTPRIMEPAPIPRSKAAVKVPIAAPRPLSFTLSTRKAISVGCTSPKPSPYSRAAARKTHSEPAIERTQRPIEIIIIPGTITNFLPLISESLPASALTRISVTANTVKNMPGLPAPSFWTKRDRKDTIEPYVRATENIKAEGKYASLLNRDVFGRTTTVSDMGITSKRDTSAMAAPAKKSLGKSGTPEMYSNEKLKAGPIAMATFEDMPNTPIASPLRLAGAISAIRVLAAVVAAPQPIPWNTLNKSREKTLVV</sequence>
<keyword evidence="3" id="KW-1185">Reference proteome</keyword>
<reference evidence="3" key="1">
    <citation type="submission" date="2017-06" db="EMBL/GenBank/DDBJ databases">
        <authorList>
            <person name="Cremers G."/>
        </authorList>
    </citation>
    <scope>NUCLEOTIDE SEQUENCE [LARGE SCALE GENOMIC DNA]</scope>
</reference>
<protein>
    <submittedName>
        <fullName evidence="2">Uncharacterized protein</fullName>
    </submittedName>
</protein>
<gene>
    <name evidence="2" type="ORF">MNV_90033</name>
</gene>
<evidence type="ECO:0000313" key="3">
    <source>
        <dbReference type="Proteomes" id="UP000218615"/>
    </source>
</evidence>
<proteinExistence type="predicted"/>
<dbReference type="Proteomes" id="UP000218615">
    <property type="component" value="Unassembled WGS sequence"/>
</dbReference>
<feature type="region of interest" description="Disordered" evidence="1">
    <location>
        <begin position="263"/>
        <end position="283"/>
    </location>
</feature>
<dbReference type="AlphaFoldDB" id="A0A284VUC4"/>
<dbReference type="EMBL" id="FZMP01000240">
    <property type="protein sequence ID" value="SNQ62819.1"/>
    <property type="molecule type" value="Genomic_DNA"/>
</dbReference>
<evidence type="ECO:0000313" key="2">
    <source>
        <dbReference type="EMBL" id="SNQ62819.1"/>
    </source>
</evidence>
<name>A0A284VUC4_9EURY</name>
<organism evidence="2 3">
    <name type="scientific">Candidatus Methanoperedens nitratireducens</name>
    <dbReference type="NCBI Taxonomy" id="1392998"/>
    <lineage>
        <taxon>Archaea</taxon>
        <taxon>Methanobacteriati</taxon>
        <taxon>Methanobacteriota</taxon>
        <taxon>Stenosarchaea group</taxon>
        <taxon>Methanomicrobia</taxon>
        <taxon>Methanosarcinales</taxon>
        <taxon>ANME-2 cluster</taxon>
        <taxon>Candidatus Methanoperedentaceae</taxon>
        <taxon>Candidatus Methanoperedens</taxon>
    </lineage>
</organism>
<accession>A0A284VUC4</accession>
<evidence type="ECO:0000256" key="1">
    <source>
        <dbReference type="SAM" id="MobiDB-lite"/>
    </source>
</evidence>